<gene>
    <name evidence="1" type="ORF">LPJ66_011772</name>
</gene>
<sequence>MDDDDINGDDPSMYRITFTPNHRNKDGSGDKEDTEDQVMDDVAERRESTPAGSVSQATGLNAATDGEADSVDSVESVDSVDVKRLKLSVSA</sequence>
<keyword evidence="2" id="KW-1185">Reference proteome</keyword>
<dbReference type="Proteomes" id="UP001150581">
    <property type="component" value="Unassembled WGS sequence"/>
</dbReference>
<organism evidence="1 2">
    <name type="scientific">Kickxella alabastrina</name>
    <dbReference type="NCBI Taxonomy" id="61397"/>
    <lineage>
        <taxon>Eukaryota</taxon>
        <taxon>Fungi</taxon>
        <taxon>Fungi incertae sedis</taxon>
        <taxon>Zoopagomycota</taxon>
        <taxon>Kickxellomycotina</taxon>
        <taxon>Kickxellomycetes</taxon>
        <taxon>Kickxellales</taxon>
        <taxon>Kickxellaceae</taxon>
        <taxon>Kickxella</taxon>
    </lineage>
</organism>
<evidence type="ECO:0000313" key="1">
    <source>
        <dbReference type="EMBL" id="KAJ1879050.1"/>
    </source>
</evidence>
<comment type="caution">
    <text evidence="1">The sequence shown here is derived from an EMBL/GenBank/DDBJ whole genome shotgun (WGS) entry which is preliminary data.</text>
</comment>
<reference evidence="1" key="1">
    <citation type="submission" date="2022-07" db="EMBL/GenBank/DDBJ databases">
        <title>Phylogenomic reconstructions and comparative analyses of Kickxellomycotina fungi.</title>
        <authorList>
            <person name="Reynolds N.K."/>
            <person name="Stajich J.E."/>
            <person name="Barry K."/>
            <person name="Grigoriev I.V."/>
            <person name="Crous P."/>
            <person name="Smith M.E."/>
        </authorList>
    </citation>
    <scope>NUCLEOTIDE SEQUENCE</scope>
    <source>
        <strain evidence="1">Benny 63K</strain>
    </source>
</reference>
<name>A0ACC1I083_9FUNG</name>
<evidence type="ECO:0000313" key="2">
    <source>
        <dbReference type="Proteomes" id="UP001150581"/>
    </source>
</evidence>
<dbReference type="EMBL" id="JANBPG010003807">
    <property type="protein sequence ID" value="KAJ1879050.1"/>
    <property type="molecule type" value="Genomic_DNA"/>
</dbReference>
<accession>A0ACC1I083</accession>
<protein>
    <submittedName>
        <fullName evidence="1">Uncharacterized protein</fullName>
    </submittedName>
</protein>
<proteinExistence type="predicted"/>
<feature type="non-terminal residue" evidence="1">
    <location>
        <position position="91"/>
    </location>
</feature>